<feature type="region of interest" description="Disordered" evidence="1">
    <location>
        <begin position="557"/>
        <end position="579"/>
    </location>
</feature>
<dbReference type="AlphaFoldDB" id="A0A9P0GQD4"/>
<dbReference type="EMBL" id="OU896709">
    <property type="protein sequence ID" value="CAH1159563.1"/>
    <property type="molecule type" value="Genomic_DNA"/>
</dbReference>
<accession>A0A9P0GQD4</accession>
<dbReference type="OrthoDB" id="6777242at2759"/>
<evidence type="ECO:0000256" key="2">
    <source>
        <dbReference type="SAM" id="SignalP"/>
    </source>
</evidence>
<evidence type="ECO:0000313" key="4">
    <source>
        <dbReference type="Proteomes" id="UP001153737"/>
    </source>
</evidence>
<proteinExistence type="predicted"/>
<keyword evidence="4" id="KW-1185">Reference proteome</keyword>
<feature type="signal peptide" evidence="2">
    <location>
        <begin position="1"/>
        <end position="20"/>
    </location>
</feature>
<gene>
    <name evidence="3" type="ORF">PHAECO_LOCUS7353</name>
</gene>
<feature type="chain" id="PRO_5040373704" evidence="2">
    <location>
        <begin position="21"/>
        <end position="679"/>
    </location>
</feature>
<evidence type="ECO:0000256" key="1">
    <source>
        <dbReference type="SAM" id="MobiDB-lite"/>
    </source>
</evidence>
<dbReference type="Proteomes" id="UP001153737">
    <property type="component" value="Chromosome 3"/>
</dbReference>
<feature type="region of interest" description="Disordered" evidence="1">
    <location>
        <begin position="605"/>
        <end position="679"/>
    </location>
</feature>
<feature type="compositionally biased region" description="Basic and acidic residues" evidence="1">
    <location>
        <begin position="650"/>
        <end position="666"/>
    </location>
</feature>
<reference evidence="3" key="2">
    <citation type="submission" date="2022-10" db="EMBL/GenBank/DDBJ databases">
        <authorList>
            <consortium name="ENA_rothamsted_submissions"/>
            <consortium name="culmorum"/>
            <person name="King R."/>
        </authorList>
    </citation>
    <scope>NUCLEOTIDE SEQUENCE</scope>
</reference>
<name>A0A9P0GQD4_PHACE</name>
<evidence type="ECO:0000313" key="3">
    <source>
        <dbReference type="EMBL" id="CAH1159563.1"/>
    </source>
</evidence>
<organism evidence="3 4">
    <name type="scientific">Phaedon cochleariae</name>
    <name type="common">Mustard beetle</name>
    <dbReference type="NCBI Taxonomy" id="80249"/>
    <lineage>
        <taxon>Eukaryota</taxon>
        <taxon>Metazoa</taxon>
        <taxon>Ecdysozoa</taxon>
        <taxon>Arthropoda</taxon>
        <taxon>Hexapoda</taxon>
        <taxon>Insecta</taxon>
        <taxon>Pterygota</taxon>
        <taxon>Neoptera</taxon>
        <taxon>Endopterygota</taxon>
        <taxon>Coleoptera</taxon>
        <taxon>Polyphaga</taxon>
        <taxon>Cucujiformia</taxon>
        <taxon>Chrysomeloidea</taxon>
        <taxon>Chrysomelidae</taxon>
        <taxon>Chrysomelinae</taxon>
        <taxon>Chrysomelini</taxon>
        <taxon>Phaedon</taxon>
    </lineage>
</organism>
<protein>
    <submittedName>
        <fullName evidence="3">Uncharacterized protein</fullName>
    </submittedName>
</protein>
<sequence length="679" mass="76802">MERYLITATILSVLSTSVLSDPDLQQLNSHQDDLNPLNEETNLTTKAQEKRTIFNPTIKNYGWAKHVSIRPSGTKYLLGYSPVDLKYRPVLRPISISHQGYHYNRPKIHFQLKKPIVHIPQVKPVLQTGWKPVLRPAVPIHVPPPSHLLTKPARPVLHVDHVDEVKPAHVDHLHLDPVPHLDHLQAQKVPVVHVDHIHQSPLQHVDYLHKLPNLQHLHQVPVAHVDHVHQQVPLQVQPVPLVPIPAAPVPQPPHIIHQAHFVPSAQLFEVTKPDLGVLPLGAVFQSQVLRDVPAPQFKPALVHQHLVSAAPVHHVHPVVPAAQLQQVHPFTHLHPVPSAQPVTHLHPVAPQPVAPAPQAINQVEYHGTTNFINLLRSQAPVNAVHNLLPNHYHLQYPQIPQEQLVPNLQFPRPSVFQQHLPHEEPVQVVHSGTTGLFPNQQQLPLDTQPHFQLSQNHPVQVAHSGSGIFPNQQQLPLDSQSHFQDAGQNVFLQQLPQTQTHFQQHHLQSENDVQHVYPQDNFQYQVSQNNPEQQFHQGNFQQPLHQGNFQEVSNFQQEGNSQQEGNVGQEGNSNAGQFQPADQVSSVHFYRPGQFQIGDQNDEQRYFYPQPDDVQENGEQGRSIRPGETDLQFPLHLPHHPGFAGTGRQFKQDESGEDSQRNDSEFRPSIQLEPPYKKK</sequence>
<keyword evidence="2" id="KW-0732">Signal</keyword>
<reference evidence="3" key="1">
    <citation type="submission" date="2022-01" db="EMBL/GenBank/DDBJ databases">
        <authorList>
            <person name="King R."/>
        </authorList>
    </citation>
    <scope>NUCLEOTIDE SEQUENCE</scope>
</reference>